<sequence length="140" mass="14088">MLISDRPITAALATLVVLQLIMLTALYAGVPPHPPAAIPLFGMAPFLGAAISTAIAAMVTGPNTGRAGRGLSGFAALLALVSFGPQKYFDAQIGLIWPAVVTGQLAAIVILTQIGRAARRQIAAAANGFPATESGAGKVA</sequence>
<feature type="transmembrane region" description="Helical" evidence="1">
    <location>
        <begin position="71"/>
        <end position="89"/>
    </location>
</feature>
<name>A0A1I0VWE1_9RHOB</name>
<keyword evidence="1" id="KW-0812">Transmembrane</keyword>
<organism evidence="2 3">
    <name type="scientific">Poseidonocella pacifica</name>
    <dbReference type="NCBI Taxonomy" id="871651"/>
    <lineage>
        <taxon>Bacteria</taxon>
        <taxon>Pseudomonadati</taxon>
        <taxon>Pseudomonadota</taxon>
        <taxon>Alphaproteobacteria</taxon>
        <taxon>Rhodobacterales</taxon>
        <taxon>Roseobacteraceae</taxon>
        <taxon>Poseidonocella</taxon>
    </lineage>
</organism>
<dbReference type="STRING" id="871651.SAMN05421688_1066"/>
<dbReference type="AlphaFoldDB" id="A0A1I0VWE1"/>
<dbReference type="Proteomes" id="UP000198796">
    <property type="component" value="Unassembled WGS sequence"/>
</dbReference>
<keyword evidence="3" id="KW-1185">Reference proteome</keyword>
<reference evidence="2 3" key="1">
    <citation type="submission" date="2016-10" db="EMBL/GenBank/DDBJ databases">
        <authorList>
            <person name="de Groot N.N."/>
        </authorList>
    </citation>
    <scope>NUCLEOTIDE SEQUENCE [LARGE SCALE GENOMIC DNA]</scope>
    <source>
        <strain evidence="2 3">DSM 29316</strain>
    </source>
</reference>
<accession>A0A1I0VWE1</accession>
<keyword evidence="1" id="KW-0472">Membrane</keyword>
<evidence type="ECO:0000313" key="3">
    <source>
        <dbReference type="Proteomes" id="UP000198796"/>
    </source>
</evidence>
<dbReference type="RefSeq" id="WP_092061236.1">
    <property type="nucleotide sequence ID" value="NZ_FOJU01000001.1"/>
</dbReference>
<dbReference type="EMBL" id="FOJU01000001">
    <property type="protein sequence ID" value="SFA80755.1"/>
    <property type="molecule type" value="Genomic_DNA"/>
</dbReference>
<dbReference type="OrthoDB" id="8117471at2"/>
<feature type="transmembrane region" description="Helical" evidence="1">
    <location>
        <begin position="95"/>
        <end position="114"/>
    </location>
</feature>
<feature type="transmembrane region" description="Helical" evidence="1">
    <location>
        <begin position="12"/>
        <end position="30"/>
    </location>
</feature>
<evidence type="ECO:0000256" key="1">
    <source>
        <dbReference type="SAM" id="Phobius"/>
    </source>
</evidence>
<feature type="transmembrane region" description="Helical" evidence="1">
    <location>
        <begin position="36"/>
        <end position="59"/>
    </location>
</feature>
<evidence type="ECO:0000313" key="2">
    <source>
        <dbReference type="EMBL" id="SFA80755.1"/>
    </source>
</evidence>
<keyword evidence="1" id="KW-1133">Transmembrane helix</keyword>
<proteinExistence type="predicted"/>
<protein>
    <submittedName>
        <fullName evidence="2">Uncharacterized protein</fullName>
    </submittedName>
</protein>
<gene>
    <name evidence="2" type="ORF">SAMN05421688_1066</name>
</gene>